<protein>
    <submittedName>
        <fullName evidence="3">Protein-glutamine gamma-glutamyltransferase</fullName>
        <ecNumber evidence="3">2.3.2.13</ecNumber>
    </submittedName>
</protein>
<dbReference type="GO" id="GO:0003810">
    <property type="term" value="F:protein-glutamine gamma-glutamyltransferase activity"/>
    <property type="evidence" value="ECO:0007669"/>
    <property type="project" value="UniProtKB-EC"/>
</dbReference>
<feature type="transmembrane region" description="Helical" evidence="1">
    <location>
        <begin position="64"/>
        <end position="80"/>
    </location>
</feature>
<name>A0A679JRZ5_VARPD</name>
<keyword evidence="1" id="KW-0472">Membrane</keyword>
<dbReference type="Pfam" id="PF11992">
    <property type="entry name" value="TgpA_N"/>
    <property type="match status" value="1"/>
</dbReference>
<feature type="transmembrane region" description="Helical" evidence="1">
    <location>
        <begin position="111"/>
        <end position="129"/>
    </location>
</feature>
<proteinExistence type="predicted"/>
<keyword evidence="1" id="KW-0812">Transmembrane</keyword>
<dbReference type="InterPro" id="IPR038765">
    <property type="entry name" value="Papain-like_cys_pep_sf"/>
</dbReference>
<dbReference type="SMART" id="SM00460">
    <property type="entry name" value="TGc"/>
    <property type="match status" value="1"/>
</dbReference>
<organism evidence="3">
    <name type="scientific">Variovorax paradoxus</name>
    <dbReference type="NCBI Taxonomy" id="34073"/>
    <lineage>
        <taxon>Bacteria</taxon>
        <taxon>Pseudomonadati</taxon>
        <taxon>Pseudomonadota</taxon>
        <taxon>Betaproteobacteria</taxon>
        <taxon>Burkholderiales</taxon>
        <taxon>Comamonadaceae</taxon>
        <taxon>Variovorax</taxon>
    </lineage>
</organism>
<accession>A0A679JRZ5</accession>
<keyword evidence="3" id="KW-0012">Acyltransferase</keyword>
<feature type="transmembrane region" description="Helical" evidence="1">
    <location>
        <begin position="14"/>
        <end position="30"/>
    </location>
</feature>
<dbReference type="EC" id="2.3.2.13" evidence="3"/>
<keyword evidence="1" id="KW-1133">Transmembrane helix</keyword>
<feature type="domain" description="Transglutaminase-like" evidence="2">
    <location>
        <begin position="421"/>
        <end position="492"/>
    </location>
</feature>
<reference evidence="3" key="1">
    <citation type="submission" date="2019-12" db="EMBL/GenBank/DDBJ databases">
        <authorList>
            <person name="Cremers G."/>
        </authorList>
    </citation>
    <scope>NUCLEOTIDE SEQUENCE</scope>
    <source>
        <strain evidence="3">Vvax</strain>
    </source>
</reference>
<evidence type="ECO:0000259" key="2">
    <source>
        <dbReference type="SMART" id="SM00460"/>
    </source>
</evidence>
<dbReference type="InterPro" id="IPR021878">
    <property type="entry name" value="TgpA_N"/>
</dbReference>
<dbReference type="SUPFAM" id="SSF54001">
    <property type="entry name" value="Cysteine proteinases"/>
    <property type="match status" value="1"/>
</dbReference>
<dbReference type="RefSeq" id="WP_339094301.1">
    <property type="nucleotide sequence ID" value="NZ_LR743508.1"/>
</dbReference>
<keyword evidence="3" id="KW-0808">Transferase</keyword>
<evidence type="ECO:0000313" key="3">
    <source>
        <dbReference type="EMBL" id="CAA2110057.1"/>
    </source>
</evidence>
<evidence type="ECO:0000256" key="1">
    <source>
        <dbReference type="SAM" id="Phobius"/>
    </source>
</evidence>
<dbReference type="Pfam" id="PF01841">
    <property type="entry name" value="Transglut_core"/>
    <property type="match status" value="1"/>
</dbReference>
<dbReference type="InterPro" id="IPR052901">
    <property type="entry name" value="Bact_TGase-like"/>
</dbReference>
<feature type="transmembrane region" description="Helical" evidence="1">
    <location>
        <begin position="169"/>
        <end position="187"/>
    </location>
</feature>
<dbReference type="PANTHER" id="PTHR42736:SF1">
    <property type="entry name" value="PROTEIN-GLUTAMINE GAMMA-GLUTAMYLTRANSFERASE"/>
    <property type="match status" value="1"/>
</dbReference>
<dbReference type="EMBL" id="LR743508">
    <property type="protein sequence ID" value="CAA2110057.1"/>
    <property type="molecule type" value="Genomic_DNA"/>
</dbReference>
<dbReference type="PANTHER" id="PTHR42736">
    <property type="entry name" value="PROTEIN-GLUTAMINE GAMMA-GLUTAMYLTRANSFERASE"/>
    <property type="match status" value="1"/>
</dbReference>
<feature type="transmembrane region" description="Helical" evidence="1">
    <location>
        <begin position="135"/>
        <end position="157"/>
    </location>
</feature>
<dbReference type="Gene3D" id="3.10.620.30">
    <property type="match status" value="1"/>
</dbReference>
<dbReference type="InterPro" id="IPR002931">
    <property type="entry name" value="Transglutaminase-like"/>
</dbReference>
<sequence length="677" mass="74908">MNRLIRELAALPRDARDTLFLLCVIGVILLPQVENLPWWCTAIAAMVLLWRASLAVQARPLPSRWWRIGLLLMTLGATYATHRTLLGRDAGVTLVVCLLALKTLELRARRDAFVIFFLGFFAMLTNFFYSQSLLTAFTMLLALLGLLTALVNAHMPVGRPPLMKAARTAGWMALAGAPIMLALFLLFPRFAPLWGTPSDAMAGRTGLSNTMRVGTIAELALDDGIAARIKFENDRAPPQSQLYFRGPVLAQFDGREWTALPGWARGGQWSPNLRVSGEPVRYEVTLEASNRPWLLTLDVAQKPPEVPGFEVTGTPDLQWFANRPINDLVRYRAESYPQFLSGPIKRTGGQLQAYLALPPGSNPRTAALAAEMRADPALAHLDPKADTQAFVQAALRRLRTGGYTYTLEPGLYGDDTADEFWFDRKQGFCEHIASAFVVLMRNLGIPSRIVTGYQGGEFNNIDRYWVVRQSDAHAWAEVWQEGTGWTRVDPTGSVSPGRIGQFQRLAPQPGLFAGAIGAMSPTLAQNIRAAWEAVNNGWNQWVLNYTQSRQLNLLKNIGFEAPSLEDLAYVLLYLLVGASLAGAAWTLWERSRHDPWLRLLGQARARLAKAGLQLPETAPPRQMAQAADARFGASAQGVRDWLLKLEAQRYAPATPASLSALRSEFRRLAWPSTNARG</sequence>
<gene>
    <name evidence="3" type="primary">tgpA</name>
    <name evidence="3" type="ORF">VVAX_06329</name>
</gene>
<dbReference type="AlphaFoldDB" id="A0A679JRZ5"/>